<dbReference type="Gene3D" id="3.40.630.30">
    <property type="match status" value="1"/>
</dbReference>
<dbReference type="PANTHER" id="PTHR43420">
    <property type="entry name" value="ACETYLTRANSFERASE"/>
    <property type="match status" value="1"/>
</dbReference>
<comment type="caution">
    <text evidence="7">The sequence shown here is derived from an EMBL/GenBank/DDBJ whole genome shotgun (WGS) entry which is preliminary data.</text>
</comment>
<dbReference type="EC" id="2.3.1.266" evidence="5"/>
<dbReference type="InterPro" id="IPR050680">
    <property type="entry name" value="YpeA/RimI_acetyltransf"/>
</dbReference>
<dbReference type="AlphaFoldDB" id="A0A4V6HRI1"/>
<organism evidence="7 8">
    <name type="scientific">Robinsoniella peoriensis</name>
    <dbReference type="NCBI Taxonomy" id="180332"/>
    <lineage>
        <taxon>Bacteria</taxon>
        <taxon>Bacillati</taxon>
        <taxon>Bacillota</taxon>
        <taxon>Clostridia</taxon>
        <taxon>Lachnospirales</taxon>
        <taxon>Lachnospiraceae</taxon>
        <taxon>Robinsoniella</taxon>
    </lineage>
</organism>
<dbReference type="PANTHER" id="PTHR43420:SF44">
    <property type="entry name" value="ACETYLTRANSFERASE YPEA"/>
    <property type="match status" value="1"/>
</dbReference>
<evidence type="ECO:0000259" key="6">
    <source>
        <dbReference type="PROSITE" id="PS51186"/>
    </source>
</evidence>
<accession>A0A4V6HRI1</accession>
<evidence type="ECO:0000313" key="7">
    <source>
        <dbReference type="EMBL" id="TLC99157.1"/>
    </source>
</evidence>
<evidence type="ECO:0000256" key="5">
    <source>
        <dbReference type="RuleBase" id="RU363094"/>
    </source>
</evidence>
<dbReference type="PROSITE" id="PS51186">
    <property type="entry name" value="GNAT"/>
    <property type="match status" value="1"/>
</dbReference>
<reference evidence="7 8" key="1">
    <citation type="journal article" date="2019" name="Anaerobe">
        <title>Detection of Robinsoniella peoriensis in multiple bone samples of a trauma patient.</title>
        <authorList>
            <person name="Schrottner P."/>
            <person name="Hartwich K."/>
            <person name="Bunk B."/>
            <person name="Schober I."/>
            <person name="Helbig S."/>
            <person name="Rudolph W.W."/>
            <person name="Gunzer F."/>
        </authorList>
    </citation>
    <scope>NUCLEOTIDE SEQUENCE [LARGE SCALE GENOMIC DNA]</scope>
    <source>
        <strain evidence="7 8">DSM 106044</strain>
    </source>
</reference>
<proteinExistence type="inferred from homology"/>
<comment type="subcellular location">
    <subcellularLocation>
        <location evidence="5">Cytoplasm</location>
    </subcellularLocation>
</comment>
<protein>
    <recommendedName>
        <fullName evidence="5">[Ribosomal protein bS18]-alanine N-acetyltransferase</fullName>
        <ecNumber evidence="5">2.3.1.266</ecNumber>
    </recommendedName>
</protein>
<gene>
    <name evidence="7" type="ORF">DSM106044_03934</name>
</gene>
<dbReference type="InterPro" id="IPR000182">
    <property type="entry name" value="GNAT_dom"/>
</dbReference>
<sequence length="120" mass="13294">MPWSKAGFASSLAQKNTLYLCAFSDGELAGYCGLLQVLDEGEITNVAVKKSLRGQKIASRLMDELLKKGTLRGISFFVLEVRKSNSAAIHLYEKSGFTKAGIRRNFYEKPIEDAVIMSKQ</sequence>
<keyword evidence="3 7" id="KW-0808">Transferase</keyword>
<dbReference type="GO" id="GO:0005737">
    <property type="term" value="C:cytoplasm"/>
    <property type="evidence" value="ECO:0007669"/>
    <property type="project" value="UniProtKB-SubCell"/>
</dbReference>
<dbReference type="STRING" id="180332.GCA_000797495_01800"/>
<dbReference type="CDD" id="cd04301">
    <property type="entry name" value="NAT_SF"/>
    <property type="match status" value="1"/>
</dbReference>
<comment type="catalytic activity">
    <reaction evidence="5">
        <text>N-terminal L-alanyl-[ribosomal protein bS18] + acetyl-CoA = N-terminal N(alpha)-acetyl-L-alanyl-[ribosomal protein bS18] + CoA + H(+)</text>
        <dbReference type="Rhea" id="RHEA:43756"/>
        <dbReference type="Rhea" id="RHEA-COMP:10676"/>
        <dbReference type="Rhea" id="RHEA-COMP:10677"/>
        <dbReference type="ChEBI" id="CHEBI:15378"/>
        <dbReference type="ChEBI" id="CHEBI:57287"/>
        <dbReference type="ChEBI" id="CHEBI:57288"/>
        <dbReference type="ChEBI" id="CHEBI:64718"/>
        <dbReference type="ChEBI" id="CHEBI:83683"/>
        <dbReference type="EC" id="2.3.1.266"/>
    </reaction>
</comment>
<keyword evidence="8" id="KW-1185">Reference proteome</keyword>
<dbReference type="Pfam" id="PF00583">
    <property type="entry name" value="Acetyltransf_1"/>
    <property type="match status" value="1"/>
</dbReference>
<feature type="domain" description="N-acetyltransferase" evidence="6">
    <location>
        <begin position="1"/>
        <end position="120"/>
    </location>
</feature>
<keyword evidence="2 5" id="KW-0963">Cytoplasm</keyword>
<dbReference type="NCBIfam" id="TIGR01575">
    <property type="entry name" value="rimI"/>
    <property type="match status" value="1"/>
</dbReference>
<dbReference type="InterPro" id="IPR006464">
    <property type="entry name" value="AcTrfase_RimI/Ard1"/>
</dbReference>
<evidence type="ECO:0000256" key="3">
    <source>
        <dbReference type="ARBA" id="ARBA00022679"/>
    </source>
</evidence>
<dbReference type="SUPFAM" id="SSF55729">
    <property type="entry name" value="Acyl-CoA N-acyltransferases (Nat)"/>
    <property type="match status" value="1"/>
</dbReference>
<name>A0A4V6HRI1_9FIRM</name>
<keyword evidence="4" id="KW-0012">Acyltransferase</keyword>
<dbReference type="GO" id="GO:0008999">
    <property type="term" value="F:protein-N-terminal-alanine acetyltransferase activity"/>
    <property type="evidence" value="ECO:0007669"/>
    <property type="project" value="UniProtKB-EC"/>
</dbReference>
<comment type="function">
    <text evidence="5">Acetylates the N-terminal alanine of ribosomal protein bS18.</text>
</comment>
<evidence type="ECO:0000256" key="2">
    <source>
        <dbReference type="ARBA" id="ARBA00022490"/>
    </source>
</evidence>
<comment type="similarity">
    <text evidence="1 5">Belongs to the acetyltransferase family. RimI subfamily.</text>
</comment>
<evidence type="ECO:0000256" key="1">
    <source>
        <dbReference type="ARBA" id="ARBA00005395"/>
    </source>
</evidence>
<dbReference type="EMBL" id="QGQD01000074">
    <property type="protein sequence ID" value="TLC99157.1"/>
    <property type="molecule type" value="Genomic_DNA"/>
</dbReference>
<evidence type="ECO:0000313" key="8">
    <source>
        <dbReference type="Proteomes" id="UP000306509"/>
    </source>
</evidence>
<dbReference type="Proteomes" id="UP000306509">
    <property type="component" value="Unassembled WGS sequence"/>
</dbReference>
<evidence type="ECO:0000256" key="4">
    <source>
        <dbReference type="ARBA" id="ARBA00023315"/>
    </source>
</evidence>
<dbReference type="InterPro" id="IPR016181">
    <property type="entry name" value="Acyl_CoA_acyltransferase"/>
</dbReference>